<reference evidence="2" key="1">
    <citation type="submission" date="2009-08" db="EMBL/GenBank/DDBJ databases">
        <authorList>
            <consortium name="US DOE Joint Genome Institute"/>
            <person name="Lucas S."/>
            <person name="Copeland A."/>
            <person name="Lapidus A."/>
            <person name="Glavina del Rio T."/>
            <person name="Dalin E."/>
            <person name="Tice H."/>
            <person name="Bruce D."/>
            <person name="Barry K."/>
            <person name="Pitluck S."/>
            <person name="Lowry S."/>
            <person name="Larimer F."/>
            <person name="Land M."/>
            <person name="Hauser L."/>
            <person name="Kyrpides N."/>
            <person name="Ivanova N."/>
            <person name="McMahon K.D."/>
            <person name="Hugenholtz P."/>
        </authorList>
    </citation>
    <scope>NUCLEOTIDE SEQUENCE</scope>
    <source>
        <strain evidence="2">UW-1</strain>
    </source>
</reference>
<feature type="signal peptide" evidence="1">
    <location>
        <begin position="1"/>
        <end position="27"/>
    </location>
</feature>
<dbReference type="KEGG" id="app:CAP2UW1_0485"/>
<keyword evidence="1" id="KW-0732">Signal</keyword>
<organism evidence="2">
    <name type="scientific">Accumulibacter regalis</name>
    <dbReference type="NCBI Taxonomy" id="522306"/>
    <lineage>
        <taxon>Bacteria</taxon>
        <taxon>Pseudomonadati</taxon>
        <taxon>Pseudomonadota</taxon>
        <taxon>Betaproteobacteria</taxon>
        <taxon>Candidatus Accumulibacter</taxon>
    </lineage>
</organism>
<dbReference type="Gene3D" id="3.40.190.10">
    <property type="entry name" value="Periplasmic binding protein-like II"/>
    <property type="match status" value="2"/>
</dbReference>
<evidence type="ECO:0000313" key="2">
    <source>
        <dbReference type="EMBL" id="ACV33836.1"/>
    </source>
</evidence>
<name>C7RL14_ACCRE</name>
<dbReference type="PANTHER" id="PTHR30024:SF17">
    <property type="entry name" value="SOLUTE-BINDING PROTEIN FAMILY 3_N-TERMINAL DOMAIN-CONTAINING PROTEIN"/>
    <property type="match status" value="1"/>
</dbReference>
<dbReference type="AlphaFoldDB" id="C7RL14"/>
<gene>
    <name evidence="2" type="ordered locus">CAP2UW1_0485</name>
</gene>
<dbReference type="SUPFAM" id="SSF53850">
    <property type="entry name" value="Periplasmic binding protein-like II"/>
    <property type="match status" value="1"/>
</dbReference>
<dbReference type="OrthoDB" id="5318791at2"/>
<dbReference type="eggNOG" id="COG3221">
    <property type="taxonomic scope" value="Bacteria"/>
</dbReference>
<dbReference type="Pfam" id="PF12974">
    <property type="entry name" value="Phosphonate-bd"/>
    <property type="match status" value="1"/>
</dbReference>
<reference evidence="2" key="2">
    <citation type="submission" date="2009-09" db="EMBL/GenBank/DDBJ databases">
        <title>Complete sequence of chromosome of Candidatus Accumulibacter phosphatis clade IIA str. UW-1.</title>
        <authorList>
            <consortium name="US DOE Joint Genome Institute"/>
            <person name="Martin H.G."/>
            <person name="Ivanova N."/>
            <person name="Kunin V."/>
            <person name="Warnecke F."/>
            <person name="Barry K."/>
            <person name="He S."/>
            <person name="Salamov A."/>
            <person name="Szeto E."/>
            <person name="Dalin E."/>
            <person name="Pangilinan J.L."/>
            <person name="Lapidus A."/>
            <person name="Lowry S."/>
            <person name="Kyrpides N.C."/>
            <person name="McMahon K.D."/>
            <person name="Hugenholtz P."/>
        </authorList>
    </citation>
    <scope>NUCLEOTIDE SEQUENCE [LARGE SCALE GENOMIC DNA]</scope>
    <source>
        <strain evidence="2">UW-1</strain>
    </source>
</reference>
<evidence type="ECO:0000256" key="1">
    <source>
        <dbReference type="SAM" id="SignalP"/>
    </source>
</evidence>
<proteinExistence type="predicted"/>
<dbReference type="STRING" id="522306.CAP2UW1_0485"/>
<feature type="chain" id="PRO_5002981600" evidence="1">
    <location>
        <begin position="28"/>
        <end position="286"/>
    </location>
</feature>
<sequence precursor="true">MISKPNQRRSVCLAMLAVGAVPSCLWAQPVRPLEIGVLPNVSARVLLAHYLPMREYLARVLQRPVQVSTALSWTAFHQRTLDLDYDLVVTAANLARLAQIDRGYRPLLSYAPNIKGMLVSASSRPVRGVADLIGQTLVLSNPQSLVTLRGMQWLAEHGLQRDRDFKTIDTPTEDSVGSVVARGDALAAMVSGGEYRAIPEAIRAQLQPVTTFTEVPGFVVMASPRLPPAQTRAIKEHLLNFANSSEEGKAFFAGTGFTGIRDAAAGLMESMDPYVEATRKGLLPPG</sequence>
<dbReference type="HOGENOM" id="CLU_051472_7_1_4"/>
<dbReference type="PANTHER" id="PTHR30024">
    <property type="entry name" value="ALIPHATIC SULFONATES-BINDING PROTEIN-RELATED"/>
    <property type="match status" value="1"/>
</dbReference>
<dbReference type="EMBL" id="CP001715">
    <property type="protein sequence ID" value="ACV33836.1"/>
    <property type="molecule type" value="Genomic_DNA"/>
</dbReference>
<accession>C7RL14</accession>
<protein>
    <submittedName>
        <fullName evidence="2">ABC-type phosphate/phosphonate transport system periplasmic component-like protein</fullName>
    </submittedName>
</protein>